<feature type="region of interest" description="Disordered" evidence="1">
    <location>
        <begin position="620"/>
        <end position="642"/>
    </location>
</feature>
<feature type="compositionally biased region" description="Low complexity" evidence="1">
    <location>
        <begin position="673"/>
        <end position="693"/>
    </location>
</feature>
<feature type="region of interest" description="Disordered" evidence="1">
    <location>
        <begin position="722"/>
        <end position="741"/>
    </location>
</feature>
<keyword evidence="2" id="KW-1133">Transmembrane helix</keyword>
<feature type="region of interest" description="Disordered" evidence="1">
    <location>
        <begin position="666"/>
        <end position="701"/>
    </location>
</feature>
<evidence type="ECO:0000256" key="1">
    <source>
        <dbReference type="SAM" id="MobiDB-lite"/>
    </source>
</evidence>
<feature type="region of interest" description="Disordered" evidence="1">
    <location>
        <begin position="565"/>
        <end position="607"/>
    </location>
</feature>
<feature type="region of interest" description="Disordered" evidence="1">
    <location>
        <begin position="53"/>
        <end position="140"/>
    </location>
</feature>
<keyword evidence="2" id="KW-0472">Membrane</keyword>
<feature type="compositionally biased region" description="Low complexity" evidence="1">
    <location>
        <begin position="574"/>
        <end position="592"/>
    </location>
</feature>
<feature type="compositionally biased region" description="Polar residues" evidence="1">
    <location>
        <begin position="593"/>
        <end position="602"/>
    </location>
</feature>
<proteinExistence type="predicted"/>
<feature type="compositionally biased region" description="Low complexity" evidence="1">
    <location>
        <begin position="498"/>
        <end position="547"/>
    </location>
</feature>
<reference evidence="3 4" key="1">
    <citation type="submission" date="2016-10" db="EMBL/GenBank/DDBJ databases">
        <authorList>
            <person name="Cai Z."/>
        </authorList>
    </citation>
    <scope>NUCLEOTIDE SEQUENCE [LARGE SCALE GENOMIC DNA]</scope>
</reference>
<feature type="compositionally biased region" description="Polar residues" evidence="1">
    <location>
        <begin position="70"/>
        <end position="88"/>
    </location>
</feature>
<dbReference type="InterPro" id="IPR039715">
    <property type="entry name" value="ZCCHC10"/>
</dbReference>
<evidence type="ECO:0000256" key="2">
    <source>
        <dbReference type="SAM" id="Phobius"/>
    </source>
</evidence>
<feature type="region of interest" description="Disordered" evidence="1">
    <location>
        <begin position="498"/>
        <end position="550"/>
    </location>
</feature>
<feature type="region of interest" description="Disordered" evidence="1">
    <location>
        <begin position="243"/>
        <end position="264"/>
    </location>
</feature>
<feature type="compositionally biased region" description="Basic and acidic residues" evidence="1">
    <location>
        <begin position="731"/>
        <end position="741"/>
    </location>
</feature>
<sequence>MLALHKGTFQQTALLPHRACLGLQAVRQRLPGLPLSKQAATAAAAAANIFCSSTEGDPSKSSSSDKGKLQQPQGDQGDTQATDAGSTTPYPPAADSAQPPSSVPASKLLSRASSSSSKGSSSSNGGPEPPEMGGGPPSNLPPQLQRLLLLLTEFGGIYGTAAVAIAWFTHIDPFGNLHWSSADVLLGLATFAPLLALDALLMLPDYGIGPEDSQEVAGMFFGNPEALRNMSAGNISVAADPNALPSQDGSSSGPAAAAAGGSSSGNPLLRVRVALELLQQVYTRANPGIGLSPVAELAVVVVAVLADEMLYRAVGLTLLGLWVRDRLYEAGFDESVTLAGLGHTFGEMPTPEFARYAAVALVACLGIAGFAAGALREREALKRLQVLDKDGTPSEKADALKAQLVASIGSQNLVMYGVEGVREVTAAVMAGVAFVATGNLAAPLAGSMAAQSLFSIYQRYSLARSKKKRKALLGKMKQRSEKLQAAMKAALTAKKAAGSAADPTAEGEATADAAAGVAGVEPASSGKSEAEGAGETAESSSSSTSSGKQEDVDFLTLVLQAAEQQQEQEKKQRQQQQQQQQQQRAKEAAAAASSSMASSNGATAAAEEGLTSVADWVAASAADSSNSSSSSNGNGSAAAAEAAKQQLGVLLEDMLRSPEGFKVVQRWLQSQHNSSSSSAANDSNGSGISSSADPRQAVEQLLADPEVKARLLAELQDQLCAMSDAQTRRPKQQDLQDTWRQ</sequence>
<gene>
    <name evidence="3" type="ORF">BQ4739_LOCUS10837</name>
</gene>
<feature type="compositionally biased region" description="Low complexity" evidence="1">
    <location>
        <begin position="53"/>
        <end position="62"/>
    </location>
</feature>
<feature type="compositionally biased region" description="Low complexity" evidence="1">
    <location>
        <begin position="93"/>
        <end position="126"/>
    </location>
</feature>
<keyword evidence="2" id="KW-0812">Transmembrane</keyword>
<dbReference type="PANTHER" id="PTHR13491:SF0">
    <property type="entry name" value="ZINC FINGER CCHC DOMAIN-CONTAINING PROTEIN 10"/>
    <property type="match status" value="1"/>
</dbReference>
<feature type="transmembrane region" description="Helical" evidence="2">
    <location>
        <begin position="184"/>
        <end position="203"/>
    </location>
</feature>
<protein>
    <submittedName>
        <fullName evidence="3">Uncharacterized protein</fullName>
    </submittedName>
</protein>
<dbReference type="EMBL" id="FNXT01000997">
    <property type="protein sequence ID" value="SZX70644.1"/>
    <property type="molecule type" value="Genomic_DNA"/>
</dbReference>
<feature type="transmembrane region" description="Helical" evidence="2">
    <location>
        <begin position="353"/>
        <end position="375"/>
    </location>
</feature>
<dbReference type="Proteomes" id="UP000256970">
    <property type="component" value="Unassembled WGS sequence"/>
</dbReference>
<name>A0A383W0T0_TETOB</name>
<evidence type="ECO:0000313" key="4">
    <source>
        <dbReference type="Proteomes" id="UP000256970"/>
    </source>
</evidence>
<dbReference type="PANTHER" id="PTHR13491">
    <property type="entry name" value="ZCCHC10 PROTEIN"/>
    <property type="match status" value="1"/>
</dbReference>
<dbReference type="AlphaFoldDB" id="A0A383W0T0"/>
<evidence type="ECO:0000313" key="3">
    <source>
        <dbReference type="EMBL" id="SZX70644.1"/>
    </source>
</evidence>
<feature type="compositionally biased region" description="Low complexity" evidence="1">
    <location>
        <begin position="249"/>
        <end position="264"/>
    </location>
</feature>
<feature type="transmembrane region" description="Helical" evidence="2">
    <location>
        <begin position="288"/>
        <end position="306"/>
    </location>
</feature>
<keyword evidence="4" id="KW-1185">Reference proteome</keyword>
<feature type="transmembrane region" description="Helical" evidence="2">
    <location>
        <begin position="147"/>
        <end position="169"/>
    </location>
</feature>
<organism evidence="3 4">
    <name type="scientific">Tetradesmus obliquus</name>
    <name type="common">Green alga</name>
    <name type="synonym">Acutodesmus obliquus</name>
    <dbReference type="NCBI Taxonomy" id="3088"/>
    <lineage>
        <taxon>Eukaryota</taxon>
        <taxon>Viridiplantae</taxon>
        <taxon>Chlorophyta</taxon>
        <taxon>core chlorophytes</taxon>
        <taxon>Chlorophyceae</taxon>
        <taxon>CS clade</taxon>
        <taxon>Sphaeropleales</taxon>
        <taxon>Scenedesmaceae</taxon>
        <taxon>Tetradesmus</taxon>
    </lineage>
</organism>
<accession>A0A383W0T0</accession>